<gene>
    <name evidence="1" type="ORF">MJG53_008988</name>
</gene>
<keyword evidence="2" id="KW-1185">Reference proteome</keyword>
<dbReference type="EMBL" id="CM043033">
    <property type="protein sequence ID" value="KAI4582437.1"/>
    <property type="molecule type" value="Genomic_DNA"/>
</dbReference>
<sequence>MASSLSLAVLRLVHCGKLSGHRRYAAKEDRFQELTAGQQPHRSRDPVHMLYFDLRGVMVFKLLLCHSPGDGLNSPELCLTGPCMQLKYILKVLYNYTVVLYLSVPENKIVHLLSVALALRAIAAAFLHVPLHLSLVPAFSCDLLCYPEWRKEQNHPYLSLVNALHEGEIVEMLRLKKKQPPVCIFVLFSHLWGIGSFEV</sequence>
<name>A0ACB9UXU5_9CETA</name>
<evidence type="ECO:0000313" key="1">
    <source>
        <dbReference type="EMBL" id="KAI4582437.1"/>
    </source>
</evidence>
<accession>A0ACB9UXU5</accession>
<proteinExistence type="predicted"/>
<reference evidence="1" key="1">
    <citation type="submission" date="2022-03" db="EMBL/GenBank/DDBJ databases">
        <title>Genomic analyses of argali, domestic sheep and their hybrids provide insights into chromosomal evolution, heterosis and genetic basis of agronomic traits.</title>
        <authorList>
            <person name="Li M."/>
        </authorList>
    </citation>
    <scope>NUCLEOTIDE SEQUENCE</scope>
    <source>
        <strain evidence="1">F1 hybrid</strain>
    </source>
</reference>
<protein>
    <submittedName>
        <fullName evidence="1">Uncharacterized protein</fullName>
    </submittedName>
</protein>
<comment type="caution">
    <text evidence="1">The sequence shown here is derived from an EMBL/GenBank/DDBJ whole genome shotgun (WGS) entry which is preliminary data.</text>
</comment>
<dbReference type="Proteomes" id="UP001057279">
    <property type="component" value="Linkage Group LG08"/>
</dbReference>
<organism evidence="1 2">
    <name type="scientific">Ovis ammon polii x Ovis aries</name>
    <dbReference type="NCBI Taxonomy" id="2918886"/>
    <lineage>
        <taxon>Eukaryota</taxon>
        <taxon>Metazoa</taxon>
        <taxon>Chordata</taxon>
        <taxon>Craniata</taxon>
        <taxon>Vertebrata</taxon>
        <taxon>Euteleostomi</taxon>
        <taxon>Mammalia</taxon>
        <taxon>Eutheria</taxon>
        <taxon>Laurasiatheria</taxon>
        <taxon>Artiodactyla</taxon>
        <taxon>Ruminantia</taxon>
        <taxon>Pecora</taxon>
        <taxon>Bovidae</taxon>
        <taxon>Caprinae</taxon>
        <taxon>Ovis</taxon>
    </lineage>
</organism>
<evidence type="ECO:0000313" key="2">
    <source>
        <dbReference type="Proteomes" id="UP001057279"/>
    </source>
</evidence>